<dbReference type="Proteomes" id="UP000828048">
    <property type="component" value="Chromosome 9"/>
</dbReference>
<comment type="caution">
    <text evidence="1">The sequence shown here is derived from an EMBL/GenBank/DDBJ whole genome shotgun (WGS) entry which is preliminary data.</text>
</comment>
<reference evidence="1 2" key="1">
    <citation type="journal article" date="2021" name="Hortic Res">
        <title>High-quality reference genome and annotation aids understanding of berry development for evergreen blueberry (Vaccinium darrowii).</title>
        <authorList>
            <person name="Yu J."/>
            <person name="Hulse-Kemp A.M."/>
            <person name="Babiker E."/>
            <person name="Staton M."/>
        </authorList>
    </citation>
    <scope>NUCLEOTIDE SEQUENCE [LARGE SCALE GENOMIC DNA]</scope>
    <source>
        <strain evidence="2">cv. NJ 8807/NJ 8810</strain>
        <tissue evidence="1">Young leaf</tissue>
    </source>
</reference>
<evidence type="ECO:0000313" key="1">
    <source>
        <dbReference type="EMBL" id="KAH7865171.1"/>
    </source>
</evidence>
<evidence type="ECO:0000313" key="2">
    <source>
        <dbReference type="Proteomes" id="UP000828048"/>
    </source>
</evidence>
<proteinExistence type="predicted"/>
<accession>A0ACB7ZGT1</accession>
<gene>
    <name evidence="1" type="ORF">Vadar_003133</name>
</gene>
<organism evidence="1 2">
    <name type="scientific">Vaccinium darrowii</name>
    <dbReference type="NCBI Taxonomy" id="229202"/>
    <lineage>
        <taxon>Eukaryota</taxon>
        <taxon>Viridiplantae</taxon>
        <taxon>Streptophyta</taxon>
        <taxon>Embryophyta</taxon>
        <taxon>Tracheophyta</taxon>
        <taxon>Spermatophyta</taxon>
        <taxon>Magnoliopsida</taxon>
        <taxon>eudicotyledons</taxon>
        <taxon>Gunneridae</taxon>
        <taxon>Pentapetalae</taxon>
        <taxon>asterids</taxon>
        <taxon>Ericales</taxon>
        <taxon>Ericaceae</taxon>
        <taxon>Vaccinioideae</taxon>
        <taxon>Vaccinieae</taxon>
        <taxon>Vaccinium</taxon>
    </lineage>
</organism>
<keyword evidence="2" id="KW-1185">Reference proteome</keyword>
<sequence length="297" mass="33794">MCSIPFTTVDDANKLLIVLLQRAHPCLGVPKPQIRSDHSEYFVDIEKRTGGVSLQNFLRTSGSVKMLKPEATQTSPALLNMISNLIGVTKKLQDSGFMCSYKVADITVFYEQNDKNSVQIMVNDFQAMKDVGEDWNNLKTLIQHLNTKTGVLPNLEMQQLFERIGARNITGIFELPLFWSLNDKRYFLYALCTYLKSNERSQDQLWTSSKLENAFGSNCDWYPKASGNQTVKEFVIQDKLDRQTRSLAMPHQGVPADKLLGIIEFMRDCLDHFQRMKQDILNRQRPEGSTGIASAEV</sequence>
<dbReference type="EMBL" id="CM037159">
    <property type="protein sequence ID" value="KAH7865171.1"/>
    <property type="molecule type" value="Genomic_DNA"/>
</dbReference>
<name>A0ACB7ZGT1_9ERIC</name>
<protein>
    <submittedName>
        <fullName evidence="1">Uncharacterized protein</fullName>
    </submittedName>
</protein>